<keyword evidence="3" id="KW-0256">Endoplasmic reticulum</keyword>
<dbReference type="EMBL" id="BLKM01001271">
    <property type="protein sequence ID" value="GFG39894.1"/>
    <property type="molecule type" value="Genomic_DNA"/>
</dbReference>
<dbReference type="InterPro" id="IPR015943">
    <property type="entry name" value="WD40/YVTN_repeat-like_dom_sf"/>
</dbReference>
<evidence type="ECO:0000259" key="7">
    <source>
        <dbReference type="Pfam" id="PF15492"/>
    </source>
</evidence>
<evidence type="ECO:0000256" key="1">
    <source>
        <dbReference type="ARBA" id="ARBA00004240"/>
    </source>
</evidence>
<keyword evidence="2" id="KW-0813">Transport</keyword>
<evidence type="ECO:0000313" key="8">
    <source>
        <dbReference type="EMBL" id="GFG39894.1"/>
    </source>
</evidence>
<evidence type="ECO:0000256" key="2">
    <source>
        <dbReference type="ARBA" id="ARBA00022448"/>
    </source>
</evidence>
<evidence type="ECO:0000256" key="3">
    <source>
        <dbReference type="ARBA" id="ARBA00022824"/>
    </source>
</evidence>
<comment type="subcellular location">
    <subcellularLocation>
        <location evidence="1">Endoplasmic reticulum</location>
    </subcellularLocation>
</comment>
<protein>
    <recommendedName>
        <fullName evidence="10">Neuroblastoma-amplified sequence N-terminal domain-containing protein</fullName>
    </recommendedName>
</protein>
<dbReference type="InterPro" id="IPR036322">
    <property type="entry name" value="WD40_repeat_dom_sf"/>
</dbReference>
<feature type="domain" description="Sec39" evidence="6">
    <location>
        <begin position="707"/>
        <end position="990"/>
    </location>
</feature>
<evidence type="ECO:0008006" key="10">
    <source>
        <dbReference type="Google" id="ProtNLM"/>
    </source>
</evidence>
<evidence type="ECO:0000256" key="5">
    <source>
        <dbReference type="SAM" id="MobiDB-lite"/>
    </source>
</evidence>
<feature type="region of interest" description="Disordered" evidence="5">
    <location>
        <begin position="447"/>
        <end position="472"/>
    </location>
</feature>
<feature type="domain" description="Neuroblastoma-amplified sequence N-terminal" evidence="7">
    <location>
        <begin position="77"/>
        <end position="360"/>
    </location>
</feature>
<gene>
    <name evidence="8" type="ORF">Cfor_03879</name>
</gene>
<dbReference type="SUPFAM" id="SSF50978">
    <property type="entry name" value="WD40 repeat-like"/>
    <property type="match status" value="1"/>
</dbReference>
<evidence type="ECO:0000256" key="4">
    <source>
        <dbReference type="ARBA" id="ARBA00022927"/>
    </source>
</evidence>
<organism evidence="8 9">
    <name type="scientific">Coptotermes formosanus</name>
    <name type="common">Formosan subterranean termite</name>
    <dbReference type="NCBI Taxonomy" id="36987"/>
    <lineage>
        <taxon>Eukaryota</taxon>
        <taxon>Metazoa</taxon>
        <taxon>Ecdysozoa</taxon>
        <taxon>Arthropoda</taxon>
        <taxon>Hexapoda</taxon>
        <taxon>Insecta</taxon>
        <taxon>Pterygota</taxon>
        <taxon>Neoptera</taxon>
        <taxon>Polyneoptera</taxon>
        <taxon>Dictyoptera</taxon>
        <taxon>Blattodea</taxon>
        <taxon>Blattoidea</taxon>
        <taxon>Termitoidae</taxon>
        <taxon>Rhinotermitidae</taxon>
        <taxon>Coptotermes</taxon>
    </lineage>
</organism>
<dbReference type="OrthoDB" id="19988at2759"/>
<feature type="compositionally biased region" description="Acidic residues" evidence="5">
    <location>
        <begin position="458"/>
        <end position="470"/>
    </location>
</feature>
<reference evidence="9" key="1">
    <citation type="submission" date="2020-01" db="EMBL/GenBank/DDBJ databases">
        <title>Draft genome sequence of the Termite Coptotermes fromosanus.</title>
        <authorList>
            <person name="Itakura S."/>
            <person name="Yosikawa Y."/>
            <person name="Umezawa K."/>
        </authorList>
    </citation>
    <scope>NUCLEOTIDE SEQUENCE [LARGE SCALE GENOMIC DNA]</scope>
</reference>
<keyword evidence="9" id="KW-1185">Reference proteome</keyword>
<accession>A0A6L2Q687</accession>
<evidence type="ECO:0000259" key="6">
    <source>
        <dbReference type="Pfam" id="PF08314"/>
    </source>
</evidence>
<dbReference type="GO" id="GO:0000149">
    <property type="term" value="F:SNARE binding"/>
    <property type="evidence" value="ECO:0007669"/>
    <property type="project" value="TreeGrafter"/>
</dbReference>
<dbReference type="Pfam" id="PF08314">
    <property type="entry name" value="Sec39"/>
    <property type="match status" value="1"/>
</dbReference>
<dbReference type="InParanoid" id="A0A6L2Q687"/>
<keyword evidence="4" id="KW-0653">Protein transport</keyword>
<comment type="caution">
    <text evidence="8">The sequence shown here is derived from an EMBL/GenBank/DDBJ whole genome shotgun (WGS) entry which is preliminary data.</text>
</comment>
<evidence type="ECO:0000313" key="9">
    <source>
        <dbReference type="Proteomes" id="UP000502823"/>
    </source>
</evidence>
<dbReference type="Pfam" id="PF15492">
    <property type="entry name" value="Nbas_N"/>
    <property type="match status" value="1"/>
</dbReference>
<dbReference type="PANTHER" id="PTHR15922:SF2">
    <property type="entry name" value="NBAS SUBUNIT OF NRZ TETHERING COMPLEX"/>
    <property type="match status" value="1"/>
</dbReference>
<sequence length="1050" mass="120042">MSSASEETSDDSILYELLVYSEWKQDPELLKYSRPGETQLFAGGAHKSPAKHIWQFFSNRESVCDEIQRLLLRQLPWHFAVGEGGKVVAILQDTVLEIRTSRDEYSSVVGMATIPKDANPQLRKLAWSPDCSMLAVAHSNGVVSFYDLLGSNISNIYPPNFQEDGQLVDKKNALVFITFLQSRRKNPKWSAEIILIDYQGNLRCYLVSPTDDCQPNHVFSFVQHYRHGVLAVSYHQSHNMLFVAGPMIMKNTEKLKGHGSSFGLSAWRLLNDHPYYRLALSADEEQAVWQAKHSWWTWVPSLTSNPKQSVVFKMQVSPAGKFLACLHSCGSISIWCLPGIRLYRYWTLLDQPHYNVQNPQYSKQSCGRSSENSSFHPVDINWWTDHVVIIARYSGAVSVCSLANLRNLLGESPEFLAGPPRISSVCSDHGFLGLECESKLTSKKFPWDGHSTQSEMDSTGEEDDSDEYEESSVLNRSSALIQSAVYMVTDMEYFQPKRKRPKLCHRTYRLLGLKSTTPEELYARKIDNEEYGEALALAQAYNLDCDLVYQQQWRNNKASIATIRAYLSKVTKQVWVLKECVERVPETYAAARELLQFGLQGTDIETLISLADGGDVGDSVQHSQDLAAGAEVFRSNAEEKKRKFLHSKVAVDELSGEQLQLLKYRQQLLKYFDRLCTYELIMGGPNMAEDLYDYTFYDKFRTVSLIMSTVKFARERKHKAVEIMFTYHGDAVLPHWLPVLSNFPECMDPYEYKSLLPKCDTSGNIFPWSQIQLREQDWCEGTNFQNESDDCDAGFIYEEDQTLKYFACSKEAITAKLLTSWYTGRAYQIENQSCMVENAVTLVKLARERNVKGLDHLYHQLLTLYTLVYELYLEDARLSDLQKMSDFDTCKLLMSKSVEATFIDDLKRFLLPFLLRCEQEAAGSRKQLLHDYLIHLSSQDLSLPRKLFEHLRDEQSCKLVPSLEEKMSLALDCLYAYPEADQLSKAFHILECIPGRGFSGVLSVHVFFSSVELQTHSLPYECLSALQSIYFAFWHSISECSLISEAFLYS</sequence>
<dbReference type="GO" id="GO:0006890">
    <property type="term" value="P:retrograde vesicle-mediated transport, Golgi to endoplasmic reticulum"/>
    <property type="evidence" value="ECO:0007669"/>
    <property type="project" value="InterPro"/>
</dbReference>
<dbReference type="Gene3D" id="2.130.10.10">
    <property type="entry name" value="YVTN repeat-like/Quinoprotein amine dehydrogenase"/>
    <property type="match status" value="1"/>
</dbReference>
<dbReference type="AlphaFoldDB" id="A0A6L2Q687"/>
<dbReference type="Proteomes" id="UP000502823">
    <property type="component" value="Unassembled WGS sequence"/>
</dbReference>
<dbReference type="PANTHER" id="PTHR15922">
    <property type="entry name" value="NEUROBLASTOMA-AMPLIFIED SEQUENCE"/>
    <property type="match status" value="1"/>
</dbReference>
<dbReference type="GO" id="GO:0070939">
    <property type="term" value="C:Dsl1/NZR complex"/>
    <property type="evidence" value="ECO:0007669"/>
    <property type="project" value="TreeGrafter"/>
</dbReference>
<dbReference type="GO" id="GO:0015031">
    <property type="term" value="P:protein transport"/>
    <property type="evidence" value="ECO:0007669"/>
    <property type="project" value="UniProtKB-KW"/>
</dbReference>
<dbReference type="InterPro" id="IPR013244">
    <property type="entry name" value="Sec39_domain"/>
</dbReference>
<name>A0A6L2Q687_COPFO</name>
<dbReference type="InterPro" id="IPR029145">
    <property type="entry name" value="NBAS_N"/>
</dbReference>
<proteinExistence type="predicted"/>